<keyword evidence="1" id="KW-1133">Transmembrane helix</keyword>
<reference evidence="3" key="1">
    <citation type="journal article" date="2019" name="Int. J. Syst. Evol. Microbiol.">
        <title>The Global Catalogue of Microorganisms (GCM) 10K type strain sequencing project: providing services to taxonomists for standard genome sequencing and annotation.</title>
        <authorList>
            <consortium name="The Broad Institute Genomics Platform"/>
            <consortium name="The Broad Institute Genome Sequencing Center for Infectious Disease"/>
            <person name="Wu L."/>
            <person name="Ma J."/>
        </authorList>
    </citation>
    <scope>NUCLEOTIDE SEQUENCE [LARGE SCALE GENOMIC DNA]</scope>
    <source>
        <strain evidence="3">NBRC 110107</strain>
    </source>
</reference>
<feature type="transmembrane region" description="Helical" evidence="1">
    <location>
        <begin position="12"/>
        <end position="32"/>
    </location>
</feature>
<evidence type="ECO:0000256" key="1">
    <source>
        <dbReference type="SAM" id="Phobius"/>
    </source>
</evidence>
<name>A0ABQ6BJH1_9CAUL</name>
<dbReference type="RefSeq" id="WP_284222946.1">
    <property type="nucleotide sequence ID" value="NZ_BSOY01000049.1"/>
</dbReference>
<organism evidence="2 3">
    <name type="scientific">Brevundimonas denitrificans</name>
    <dbReference type="NCBI Taxonomy" id="1443434"/>
    <lineage>
        <taxon>Bacteria</taxon>
        <taxon>Pseudomonadati</taxon>
        <taxon>Pseudomonadota</taxon>
        <taxon>Alphaproteobacteria</taxon>
        <taxon>Caulobacterales</taxon>
        <taxon>Caulobacteraceae</taxon>
        <taxon>Brevundimonas</taxon>
    </lineage>
</organism>
<evidence type="ECO:0000313" key="3">
    <source>
        <dbReference type="Proteomes" id="UP001156921"/>
    </source>
</evidence>
<evidence type="ECO:0000313" key="2">
    <source>
        <dbReference type="EMBL" id="GLS02078.1"/>
    </source>
</evidence>
<proteinExistence type="predicted"/>
<keyword evidence="1" id="KW-0812">Transmembrane</keyword>
<dbReference type="Proteomes" id="UP001156921">
    <property type="component" value="Unassembled WGS sequence"/>
</dbReference>
<sequence>MRPDHQEFADGVKLAAIAAVSAVLTATVVIGAGRTLLPQAQAAAAESPRMTPVVLR</sequence>
<protein>
    <submittedName>
        <fullName evidence="2">Uncharacterized protein</fullName>
    </submittedName>
</protein>
<comment type="caution">
    <text evidence="2">The sequence shown here is derived from an EMBL/GenBank/DDBJ whole genome shotgun (WGS) entry which is preliminary data.</text>
</comment>
<gene>
    <name evidence="2" type="ORF">GCM10007859_20980</name>
</gene>
<accession>A0ABQ6BJH1</accession>
<keyword evidence="3" id="KW-1185">Reference proteome</keyword>
<dbReference type="EMBL" id="BSOY01000049">
    <property type="protein sequence ID" value="GLS02078.1"/>
    <property type="molecule type" value="Genomic_DNA"/>
</dbReference>
<keyword evidence="1" id="KW-0472">Membrane</keyword>